<protein>
    <submittedName>
        <fullName evidence="2">Uncharacterized protein</fullName>
    </submittedName>
</protein>
<gene>
    <name evidence="2" type="ORF">GUJ93_ZPchr0006g44484</name>
</gene>
<feature type="region of interest" description="Disordered" evidence="1">
    <location>
        <begin position="25"/>
        <end position="66"/>
    </location>
</feature>
<dbReference type="EMBL" id="JAAALK010000283">
    <property type="protein sequence ID" value="KAG8074401.1"/>
    <property type="molecule type" value="Genomic_DNA"/>
</dbReference>
<organism evidence="2 3">
    <name type="scientific">Zizania palustris</name>
    <name type="common">Northern wild rice</name>
    <dbReference type="NCBI Taxonomy" id="103762"/>
    <lineage>
        <taxon>Eukaryota</taxon>
        <taxon>Viridiplantae</taxon>
        <taxon>Streptophyta</taxon>
        <taxon>Embryophyta</taxon>
        <taxon>Tracheophyta</taxon>
        <taxon>Spermatophyta</taxon>
        <taxon>Magnoliopsida</taxon>
        <taxon>Liliopsida</taxon>
        <taxon>Poales</taxon>
        <taxon>Poaceae</taxon>
        <taxon>BOP clade</taxon>
        <taxon>Oryzoideae</taxon>
        <taxon>Oryzeae</taxon>
        <taxon>Zizaniinae</taxon>
        <taxon>Zizania</taxon>
    </lineage>
</organism>
<evidence type="ECO:0000313" key="3">
    <source>
        <dbReference type="Proteomes" id="UP000729402"/>
    </source>
</evidence>
<dbReference type="AlphaFoldDB" id="A0A8J5VWB4"/>
<evidence type="ECO:0000256" key="1">
    <source>
        <dbReference type="SAM" id="MobiDB-lite"/>
    </source>
</evidence>
<proteinExistence type="predicted"/>
<reference evidence="2" key="1">
    <citation type="journal article" date="2021" name="bioRxiv">
        <title>Whole Genome Assembly and Annotation of Northern Wild Rice, Zizania palustris L., Supports a Whole Genome Duplication in the Zizania Genus.</title>
        <authorList>
            <person name="Haas M."/>
            <person name="Kono T."/>
            <person name="Macchietto M."/>
            <person name="Millas R."/>
            <person name="McGilp L."/>
            <person name="Shao M."/>
            <person name="Duquette J."/>
            <person name="Hirsch C.N."/>
            <person name="Kimball J."/>
        </authorList>
    </citation>
    <scope>NUCLEOTIDE SEQUENCE</scope>
    <source>
        <tissue evidence="2">Fresh leaf tissue</tissue>
    </source>
</reference>
<evidence type="ECO:0000313" key="2">
    <source>
        <dbReference type="EMBL" id="KAG8074401.1"/>
    </source>
</evidence>
<reference evidence="2" key="2">
    <citation type="submission" date="2021-02" db="EMBL/GenBank/DDBJ databases">
        <authorList>
            <person name="Kimball J.A."/>
            <person name="Haas M.W."/>
            <person name="Macchietto M."/>
            <person name="Kono T."/>
            <person name="Duquette J."/>
            <person name="Shao M."/>
        </authorList>
    </citation>
    <scope>NUCLEOTIDE SEQUENCE</scope>
    <source>
        <tissue evidence="2">Fresh leaf tissue</tissue>
    </source>
</reference>
<keyword evidence="3" id="KW-1185">Reference proteome</keyword>
<sequence length="66" mass="6741">MWPQRAGPQPSCDAAAGAFSFLLLHQSPPPPLSDSSLNSGHAVLDLHGATSPPPHPGLPSHQGRGS</sequence>
<accession>A0A8J5VWB4</accession>
<name>A0A8J5VWB4_ZIZPA</name>
<comment type="caution">
    <text evidence="2">The sequence shown here is derived from an EMBL/GenBank/DDBJ whole genome shotgun (WGS) entry which is preliminary data.</text>
</comment>
<dbReference type="Proteomes" id="UP000729402">
    <property type="component" value="Unassembled WGS sequence"/>
</dbReference>